<organism evidence="5 6">
    <name type="scientific">Thecamonas trahens ATCC 50062</name>
    <dbReference type="NCBI Taxonomy" id="461836"/>
    <lineage>
        <taxon>Eukaryota</taxon>
        <taxon>Apusozoa</taxon>
        <taxon>Apusomonadida</taxon>
        <taxon>Apusomonadidae</taxon>
        <taxon>Thecamonas</taxon>
    </lineage>
</organism>
<keyword evidence="6" id="KW-1185">Reference proteome</keyword>
<dbReference type="SMART" id="SM00248">
    <property type="entry name" value="ANK"/>
    <property type="match status" value="12"/>
</dbReference>
<reference evidence="5 6" key="1">
    <citation type="submission" date="2010-05" db="EMBL/GenBank/DDBJ databases">
        <title>The Genome Sequence of Thecamonas trahens ATCC 50062.</title>
        <authorList>
            <consortium name="The Broad Institute Genome Sequencing Platform"/>
            <person name="Russ C."/>
            <person name="Cuomo C."/>
            <person name="Shea T."/>
            <person name="Young S.K."/>
            <person name="Zeng Q."/>
            <person name="Koehrsen M."/>
            <person name="Haas B."/>
            <person name="Borodovsky M."/>
            <person name="Guigo R."/>
            <person name="Alvarado L."/>
            <person name="Berlin A."/>
            <person name="Bochicchio J."/>
            <person name="Borenstein D."/>
            <person name="Chapman S."/>
            <person name="Chen Z."/>
            <person name="Freedman E."/>
            <person name="Gellesch M."/>
            <person name="Goldberg J."/>
            <person name="Griggs A."/>
            <person name="Gujja S."/>
            <person name="Heilman E."/>
            <person name="Heiman D."/>
            <person name="Hepburn T."/>
            <person name="Howarth C."/>
            <person name="Jen D."/>
            <person name="Larson L."/>
            <person name="Mehta T."/>
            <person name="Park D."/>
            <person name="Pearson M."/>
            <person name="Roberts A."/>
            <person name="Saif S."/>
            <person name="Shenoy N."/>
            <person name="Sisk P."/>
            <person name="Stolte C."/>
            <person name="Sykes S."/>
            <person name="Thomson T."/>
            <person name="Walk T."/>
            <person name="White J."/>
            <person name="Yandava C."/>
            <person name="Burger G."/>
            <person name="Gray M.W."/>
            <person name="Holland P.W.H."/>
            <person name="King N."/>
            <person name="Lang F.B.F."/>
            <person name="Roger A.J."/>
            <person name="Ruiz-Trillo I."/>
            <person name="Lander E."/>
            <person name="Nusbaum C."/>
        </authorList>
    </citation>
    <scope>NUCLEOTIDE SEQUENCE [LARGE SCALE GENOMIC DNA]</scope>
    <source>
        <strain evidence="5 6">ATCC 50062</strain>
    </source>
</reference>
<evidence type="ECO:0000256" key="3">
    <source>
        <dbReference type="PROSITE-ProRule" id="PRU00023"/>
    </source>
</evidence>
<dbReference type="GeneID" id="25563100"/>
<dbReference type="EMBL" id="GL349445">
    <property type="protein sequence ID" value="KNC47076.1"/>
    <property type="molecule type" value="Genomic_DNA"/>
</dbReference>
<proteinExistence type="predicted"/>
<evidence type="ECO:0000256" key="4">
    <source>
        <dbReference type="SAM" id="MobiDB-lite"/>
    </source>
</evidence>
<dbReference type="STRING" id="461836.A0A0L0D4T8"/>
<keyword evidence="1" id="KW-0677">Repeat</keyword>
<dbReference type="PANTHER" id="PTHR24198">
    <property type="entry name" value="ANKYRIN REPEAT AND PROTEIN KINASE DOMAIN-CONTAINING PROTEIN"/>
    <property type="match status" value="1"/>
</dbReference>
<dbReference type="Proteomes" id="UP000054408">
    <property type="component" value="Unassembled WGS sequence"/>
</dbReference>
<name>A0A0L0D4T8_THETB</name>
<dbReference type="PRINTS" id="PR01415">
    <property type="entry name" value="ANKYRIN"/>
</dbReference>
<dbReference type="eggNOG" id="KOG4177">
    <property type="taxonomic scope" value="Eukaryota"/>
</dbReference>
<dbReference type="AlphaFoldDB" id="A0A0L0D4T8"/>
<dbReference type="SUPFAM" id="SSF48403">
    <property type="entry name" value="Ankyrin repeat"/>
    <property type="match status" value="2"/>
</dbReference>
<dbReference type="InterPro" id="IPR002110">
    <property type="entry name" value="Ankyrin_rpt"/>
</dbReference>
<dbReference type="Pfam" id="PF13637">
    <property type="entry name" value="Ank_4"/>
    <property type="match status" value="1"/>
</dbReference>
<feature type="repeat" description="ANK" evidence="3">
    <location>
        <begin position="581"/>
        <end position="613"/>
    </location>
</feature>
<dbReference type="PANTHER" id="PTHR24198:SF165">
    <property type="entry name" value="ANKYRIN REPEAT-CONTAINING PROTEIN-RELATED"/>
    <property type="match status" value="1"/>
</dbReference>
<protein>
    <submittedName>
        <fullName evidence="5">Ankyrin</fullName>
    </submittedName>
</protein>
<dbReference type="RefSeq" id="XP_013759856.1">
    <property type="nucleotide sequence ID" value="XM_013904402.1"/>
</dbReference>
<gene>
    <name evidence="5" type="ORF">AMSG_03501</name>
</gene>
<feature type="region of interest" description="Disordered" evidence="4">
    <location>
        <begin position="642"/>
        <end position="674"/>
    </location>
</feature>
<dbReference type="Gene3D" id="1.25.40.20">
    <property type="entry name" value="Ankyrin repeat-containing domain"/>
    <property type="match status" value="4"/>
</dbReference>
<evidence type="ECO:0000313" key="5">
    <source>
        <dbReference type="EMBL" id="KNC47076.1"/>
    </source>
</evidence>
<dbReference type="OMA" id="EHFINAF"/>
<dbReference type="PROSITE" id="PS50088">
    <property type="entry name" value="ANK_REPEAT"/>
    <property type="match status" value="6"/>
</dbReference>
<dbReference type="PROSITE" id="PS50297">
    <property type="entry name" value="ANK_REP_REGION"/>
    <property type="match status" value="5"/>
</dbReference>
<feature type="repeat" description="ANK" evidence="3">
    <location>
        <begin position="161"/>
        <end position="193"/>
    </location>
</feature>
<feature type="repeat" description="ANK" evidence="3">
    <location>
        <begin position="515"/>
        <end position="547"/>
    </location>
</feature>
<feature type="repeat" description="ANK" evidence="3">
    <location>
        <begin position="128"/>
        <end position="160"/>
    </location>
</feature>
<feature type="repeat" description="ANK" evidence="3">
    <location>
        <begin position="548"/>
        <end position="580"/>
    </location>
</feature>
<dbReference type="Pfam" id="PF12796">
    <property type="entry name" value="Ank_2"/>
    <property type="match status" value="2"/>
</dbReference>
<accession>A0A0L0D4T8</accession>
<sequence>MASRLEEVLQAAAGGKTRDVNAALGGDGGKALVTAATASGTTLLHVAAAAGSLATLTVVLRAIKAAADKVALTEGERAAASFLRMRFGASVVDTGLTPMHEAVLRGHTLLIHSLVEADGAMFDVPDARGWTPLHYAAHLDLPEAAQALLDAGAKATSADPAGLTPLHLAAMADAFIVAKLLVQHGADVEALASPQEQNSPLLMATAHGAASAAAYLLSIGAHHTTPNAKGLTPATVAKTKLVKKLLRADHAAKIVSERAAVATGLAALCVGQLALPAFRELVAAYNKFIESLEATLGVAQRVSASSSASSSASLSASSLSSSSSSSGGSSGLARQSSGAQAEAGLGAALALDFNHPVFLPTDTSLSGAPASYEPTSVPLPPLYAAVACAQTSAVRFLLDNAASPALKAPWGEPVLAAAARTGVKYILSALTNADAPDLHEQLDADGRSPLWAALELEEMAAISAVELLTEAGVDVDVRATKSRESVLFAAVRKGFLEVTIHLLTVGADPNASSVTGLTALHLAAKHNWFSVARVLIDAGANVNALDTDHNSPLHLAALHGALETAHILVEAGARTSEQTRALFTPLHAAAAVGDVEMAQMLLDAGADLGRMNSSGETAVDVATQRGHSLFVLTFRGQQVAQSASPTASPASLPPRPPSSPGLPRSESATASRPALGAVEHVDLDALARTPRGSRLAMAVFTQDEAIRWVRAAIADWAPAYSVAVMQSPERVAEVARASASHPSSPALYVTAMFSKPTPQRPVPLAAVSVHFVLHNPERSTQSELVRTIDGTPRFQQAWLDMLMEAKARVHALYTHI</sequence>
<dbReference type="InterPro" id="IPR036770">
    <property type="entry name" value="Ankyrin_rpt-contain_sf"/>
</dbReference>
<evidence type="ECO:0000313" key="6">
    <source>
        <dbReference type="Proteomes" id="UP000054408"/>
    </source>
</evidence>
<dbReference type="Pfam" id="PF00023">
    <property type="entry name" value="Ank"/>
    <property type="match status" value="1"/>
</dbReference>
<evidence type="ECO:0000256" key="1">
    <source>
        <dbReference type="ARBA" id="ARBA00022737"/>
    </source>
</evidence>
<feature type="repeat" description="ANK" evidence="3">
    <location>
        <begin position="445"/>
        <end position="480"/>
    </location>
</feature>
<evidence type="ECO:0000256" key="2">
    <source>
        <dbReference type="ARBA" id="ARBA00023043"/>
    </source>
</evidence>
<dbReference type="OrthoDB" id="20872at2759"/>
<keyword evidence="2 3" id="KW-0040">ANK repeat</keyword>
<feature type="compositionally biased region" description="Pro residues" evidence="4">
    <location>
        <begin position="651"/>
        <end position="660"/>
    </location>
</feature>